<comment type="caution">
    <text evidence="4">The sequence shown here is derived from an EMBL/GenBank/DDBJ whole genome shotgun (WGS) entry which is preliminary data.</text>
</comment>
<evidence type="ECO:0000313" key="5">
    <source>
        <dbReference type="Proteomes" id="UP000598820"/>
    </source>
</evidence>
<dbReference type="Proteomes" id="UP000598820">
    <property type="component" value="Unassembled WGS sequence"/>
</dbReference>
<dbReference type="SUPFAM" id="SSF53383">
    <property type="entry name" value="PLP-dependent transferases"/>
    <property type="match status" value="1"/>
</dbReference>
<gene>
    <name evidence="4" type="ORF">IC229_23005</name>
</gene>
<dbReference type="InterPro" id="IPR005814">
    <property type="entry name" value="Aminotrans_3"/>
</dbReference>
<dbReference type="PANTHER" id="PTHR43713:SF3">
    <property type="entry name" value="GLUTAMATE-1-SEMIALDEHYDE 2,1-AMINOMUTASE 1, CHLOROPLASTIC-RELATED"/>
    <property type="match status" value="1"/>
</dbReference>
<name>A0A926Y3M3_9BACT</name>
<dbReference type="Gene3D" id="3.90.1150.10">
    <property type="entry name" value="Aspartate Aminotransferase, domain 1"/>
    <property type="match status" value="1"/>
</dbReference>
<keyword evidence="4" id="KW-0808">Transferase</keyword>
<dbReference type="PANTHER" id="PTHR43713">
    <property type="entry name" value="GLUTAMATE-1-SEMIALDEHYDE 2,1-AMINOMUTASE"/>
    <property type="match status" value="1"/>
</dbReference>
<reference evidence="4" key="1">
    <citation type="submission" date="2020-09" db="EMBL/GenBank/DDBJ databases">
        <authorList>
            <person name="Kim M.K."/>
        </authorList>
    </citation>
    <scope>NUCLEOTIDE SEQUENCE</scope>
    <source>
        <strain evidence="4">BT702</strain>
    </source>
</reference>
<proteinExistence type="inferred from homology"/>
<keyword evidence="4" id="KW-0032">Aminotransferase</keyword>
<accession>A0A926Y3M3</accession>
<dbReference type="PIRSF" id="PIRSF000521">
    <property type="entry name" value="Transaminase_4ab_Lys_Orn"/>
    <property type="match status" value="1"/>
</dbReference>
<dbReference type="CDD" id="cd00610">
    <property type="entry name" value="OAT_like"/>
    <property type="match status" value="1"/>
</dbReference>
<dbReference type="Pfam" id="PF00202">
    <property type="entry name" value="Aminotran_3"/>
    <property type="match status" value="1"/>
</dbReference>
<dbReference type="GO" id="GO:0030170">
    <property type="term" value="F:pyridoxal phosphate binding"/>
    <property type="evidence" value="ECO:0007669"/>
    <property type="project" value="InterPro"/>
</dbReference>
<dbReference type="GO" id="GO:0008483">
    <property type="term" value="F:transaminase activity"/>
    <property type="evidence" value="ECO:0007669"/>
    <property type="project" value="UniProtKB-KW"/>
</dbReference>
<organism evidence="4 5">
    <name type="scientific">Spirosoma profusum</name>
    <dbReference type="NCBI Taxonomy" id="2771354"/>
    <lineage>
        <taxon>Bacteria</taxon>
        <taxon>Pseudomonadati</taxon>
        <taxon>Bacteroidota</taxon>
        <taxon>Cytophagia</taxon>
        <taxon>Cytophagales</taxon>
        <taxon>Cytophagaceae</taxon>
        <taxon>Spirosoma</taxon>
    </lineage>
</organism>
<evidence type="ECO:0000256" key="1">
    <source>
        <dbReference type="ARBA" id="ARBA00001933"/>
    </source>
</evidence>
<dbReference type="InterPro" id="IPR015424">
    <property type="entry name" value="PyrdxlP-dep_Trfase"/>
</dbReference>
<evidence type="ECO:0000256" key="3">
    <source>
        <dbReference type="RuleBase" id="RU003560"/>
    </source>
</evidence>
<comment type="similarity">
    <text evidence="3">Belongs to the class-III pyridoxal-phosphate-dependent aminotransferase family.</text>
</comment>
<dbReference type="InterPro" id="IPR015422">
    <property type="entry name" value="PyrdxlP-dep_Trfase_small"/>
</dbReference>
<comment type="cofactor">
    <cofactor evidence="1">
        <name>pyridoxal 5'-phosphate</name>
        <dbReference type="ChEBI" id="CHEBI:597326"/>
    </cofactor>
</comment>
<dbReference type="EMBL" id="JACWZY010000022">
    <property type="protein sequence ID" value="MBD2703533.1"/>
    <property type="molecule type" value="Genomic_DNA"/>
</dbReference>
<dbReference type="PROSITE" id="PS00600">
    <property type="entry name" value="AA_TRANSFER_CLASS_3"/>
    <property type="match status" value="1"/>
</dbReference>
<dbReference type="InterPro" id="IPR049704">
    <property type="entry name" value="Aminotrans_3_PPA_site"/>
</dbReference>
<sequence>MRQYNESATLLERAKKVLASGVSSEFRKYNHPHALFYTHGQGSRIYDVDGNEYLDFTLSQGPLILGHSHPEVLQAVTEYSQKGQLFAGQHIREIELAEKLQQIIPSAELMRFCLDGSEAVQTAFRVARAKTGRNKFLRFEGHYHGWLDNVCWGISAPSVEALGSRENPAVFPWTQGLPEGVENDFIILPWNDLELVRKTVAERSEEIAAIITEPIMCNNGCIEPKPGFLEGLREICTEYGIALIFDEVITGFRLSLGGAQQYFGITPDMSIFAKAIASGYAISAIVGKYEWMQLIEQAKVIHAGTMNAGNPTVAAALATLTVLEHEQPYERMFRLGKILMEGLKQAASETGQPLLVEGPGPMFCISFTTLEKMTDYRDTLAVDKAKLGKFIAAMHDEGVRIIGRGLWYISAVHTEEDIHLAIDTARKVLQKIN</sequence>
<evidence type="ECO:0000256" key="2">
    <source>
        <dbReference type="ARBA" id="ARBA00022898"/>
    </source>
</evidence>
<dbReference type="RefSeq" id="WP_190889376.1">
    <property type="nucleotide sequence ID" value="NZ_JACWZY010000022.1"/>
</dbReference>
<evidence type="ECO:0000313" key="4">
    <source>
        <dbReference type="EMBL" id="MBD2703533.1"/>
    </source>
</evidence>
<dbReference type="Gene3D" id="3.40.640.10">
    <property type="entry name" value="Type I PLP-dependent aspartate aminotransferase-like (Major domain)"/>
    <property type="match status" value="1"/>
</dbReference>
<dbReference type="AlphaFoldDB" id="A0A926Y3M3"/>
<keyword evidence="5" id="KW-1185">Reference proteome</keyword>
<keyword evidence="2 3" id="KW-0663">Pyridoxal phosphate</keyword>
<protein>
    <submittedName>
        <fullName evidence="4">Aspartate aminotransferase family protein</fullName>
    </submittedName>
</protein>
<dbReference type="InterPro" id="IPR015421">
    <property type="entry name" value="PyrdxlP-dep_Trfase_major"/>
</dbReference>